<feature type="domain" description="Cyanophage baseplate Pam3 plug gp18" evidence="1">
    <location>
        <begin position="1"/>
        <end position="105"/>
    </location>
</feature>
<gene>
    <name evidence="2" type="ORF">EUAN_08500</name>
</gene>
<accession>A0A1S1V8Z3</accession>
<comment type="caution">
    <text evidence="2">The sequence shown here is derived from an EMBL/GenBank/DDBJ whole genome shotgun (WGS) entry which is preliminary data.</text>
</comment>
<sequence length="108" mass="12274">MYIIPVSSSPNQTFTSTIPVDGAAIKLYFFLRYNTEQKCWMMSLKDEERKDLVNAIPLVCGLNILEQHSYLNIGSAHVVKLDPNIQRNKPNEFDLGVNFALVWGDTPE</sequence>
<dbReference type="InterPro" id="IPR054252">
    <property type="entry name" value="Pam3_gp18"/>
</dbReference>
<dbReference type="Pfam" id="PF22479">
    <property type="entry name" value="Pam3_gp18"/>
    <property type="match status" value="1"/>
</dbReference>
<name>A0A1S1V8Z3_9FIRM</name>
<dbReference type="STRING" id="39480.EUAN_08500"/>
<keyword evidence="3" id="KW-1185">Reference proteome</keyword>
<protein>
    <recommendedName>
        <fullName evidence="1">Cyanophage baseplate Pam3 plug gp18 domain-containing protein</fullName>
    </recommendedName>
</protein>
<dbReference type="AlphaFoldDB" id="A0A1S1V8Z3"/>
<evidence type="ECO:0000313" key="3">
    <source>
        <dbReference type="Proteomes" id="UP000180254"/>
    </source>
</evidence>
<reference evidence="2 3" key="1">
    <citation type="submission" date="2016-09" db="EMBL/GenBank/DDBJ databases">
        <title>Genome sequence of Eubacterium angustum.</title>
        <authorList>
            <person name="Poehlein A."/>
            <person name="Daniel R."/>
        </authorList>
    </citation>
    <scope>NUCLEOTIDE SEQUENCE [LARGE SCALE GENOMIC DNA]</scope>
    <source>
        <strain evidence="2 3">DSM 1989</strain>
    </source>
</reference>
<evidence type="ECO:0000313" key="2">
    <source>
        <dbReference type="EMBL" id="OHW63066.1"/>
    </source>
</evidence>
<dbReference type="RefSeq" id="WP_071061989.1">
    <property type="nucleotide sequence ID" value="NZ_MKIE01000002.1"/>
</dbReference>
<evidence type="ECO:0000259" key="1">
    <source>
        <dbReference type="Pfam" id="PF22479"/>
    </source>
</evidence>
<dbReference type="Proteomes" id="UP000180254">
    <property type="component" value="Unassembled WGS sequence"/>
</dbReference>
<dbReference type="OrthoDB" id="1908663at2"/>
<dbReference type="EMBL" id="MKIE01000002">
    <property type="protein sequence ID" value="OHW63066.1"/>
    <property type="molecule type" value="Genomic_DNA"/>
</dbReference>
<proteinExistence type="predicted"/>
<organism evidence="2 3">
    <name type="scientific">Andreesenia angusta</name>
    <dbReference type="NCBI Taxonomy" id="39480"/>
    <lineage>
        <taxon>Bacteria</taxon>
        <taxon>Bacillati</taxon>
        <taxon>Bacillota</taxon>
        <taxon>Tissierellia</taxon>
        <taxon>Tissierellales</taxon>
        <taxon>Gottschalkiaceae</taxon>
        <taxon>Andreesenia</taxon>
    </lineage>
</organism>